<feature type="non-terminal residue" evidence="1">
    <location>
        <position position="1"/>
    </location>
</feature>
<dbReference type="AlphaFoldDB" id="R1I9C5"/>
<comment type="caution">
    <text evidence="1">The sequence shown here is derived from an EMBL/GenBank/DDBJ whole genome shotgun (WGS) entry which is preliminary data.</text>
</comment>
<evidence type="ECO:0000313" key="1">
    <source>
        <dbReference type="EMBL" id="EOD69146.1"/>
    </source>
</evidence>
<evidence type="ECO:0000313" key="2">
    <source>
        <dbReference type="Proteomes" id="UP000014139"/>
    </source>
</evidence>
<keyword evidence="2" id="KW-1185">Reference proteome</keyword>
<reference evidence="1 2" key="1">
    <citation type="submission" date="2013-02" db="EMBL/GenBank/DDBJ databases">
        <title>Draft genome sequence of Amycolatopsis vancoresmycina strain DSM 44592T.</title>
        <authorList>
            <person name="Kumar S."/>
            <person name="Kaur N."/>
            <person name="Kaur C."/>
            <person name="Raghava G.P.S."/>
            <person name="Mayilraj S."/>
        </authorList>
    </citation>
    <scope>NUCLEOTIDE SEQUENCE [LARGE SCALE GENOMIC DNA]</scope>
    <source>
        <strain evidence="1 2">DSM 44592</strain>
    </source>
</reference>
<sequence length="65" mass="6206">SSDLGLRIVCDDGGHLAAAAGVTAVSDATETAVRVEGGRIVARAEGFGACHAVAVGPQAGRSSGG</sequence>
<gene>
    <name evidence="1" type="ORF">H480_07728</name>
</gene>
<name>R1I9C5_9PSEU</name>
<accession>R1I9C5</accession>
<organism evidence="1 2">
    <name type="scientific">Amycolatopsis vancoresmycina DSM 44592</name>
    <dbReference type="NCBI Taxonomy" id="1292037"/>
    <lineage>
        <taxon>Bacteria</taxon>
        <taxon>Bacillati</taxon>
        <taxon>Actinomycetota</taxon>
        <taxon>Actinomycetes</taxon>
        <taxon>Pseudonocardiales</taxon>
        <taxon>Pseudonocardiaceae</taxon>
        <taxon>Amycolatopsis</taxon>
    </lineage>
</organism>
<protein>
    <submittedName>
        <fullName evidence="1">TetR family transcriptional regulator</fullName>
    </submittedName>
</protein>
<dbReference type="EMBL" id="AOUO01000084">
    <property type="protein sequence ID" value="EOD69146.1"/>
    <property type="molecule type" value="Genomic_DNA"/>
</dbReference>
<dbReference type="Proteomes" id="UP000014139">
    <property type="component" value="Unassembled WGS sequence"/>
</dbReference>
<proteinExistence type="predicted"/>